<protein>
    <submittedName>
        <fullName evidence="10">DEAD/DEAH box helicase</fullName>
        <ecNumber evidence="10">3.6.4.-</ecNumber>
    </submittedName>
</protein>
<evidence type="ECO:0000313" key="11">
    <source>
        <dbReference type="Proteomes" id="UP001589709"/>
    </source>
</evidence>
<reference evidence="10 11" key="1">
    <citation type="submission" date="2024-09" db="EMBL/GenBank/DDBJ databases">
        <authorList>
            <person name="Sun Q."/>
            <person name="Mori K."/>
        </authorList>
    </citation>
    <scope>NUCLEOTIDE SEQUENCE [LARGE SCALE GENOMIC DNA]</scope>
    <source>
        <strain evidence="10 11">JCM 6917</strain>
    </source>
</reference>
<proteinExistence type="inferred from homology"/>
<keyword evidence="6" id="KW-0175">Coiled coil</keyword>
<dbReference type="GO" id="GO:0016787">
    <property type="term" value="F:hydrolase activity"/>
    <property type="evidence" value="ECO:0007669"/>
    <property type="project" value="UniProtKB-KW"/>
</dbReference>
<feature type="region of interest" description="Disordered" evidence="7">
    <location>
        <begin position="494"/>
        <end position="516"/>
    </location>
</feature>
<dbReference type="PANTHER" id="PTHR43788">
    <property type="entry name" value="DNA2/NAM7 HELICASE FAMILY MEMBER"/>
    <property type="match status" value="1"/>
</dbReference>
<evidence type="ECO:0000256" key="4">
    <source>
        <dbReference type="ARBA" id="ARBA00022806"/>
    </source>
</evidence>
<dbReference type="Gene3D" id="3.40.50.300">
    <property type="entry name" value="P-loop containing nucleotide triphosphate hydrolases"/>
    <property type="match status" value="2"/>
</dbReference>
<dbReference type="CDD" id="cd18808">
    <property type="entry name" value="SF1_C_Upf1"/>
    <property type="match status" value="1"/>
</dbReference>
<name>A0ABV5MZW8_9ACTN</name>
<evidence type="ECO:0000256" key="7">
    <source>
        <dbReference type="SAM" id="MobiDB-lite"/>
    </source>
</evidence>
<evidence type="ECO:0000256" key="6">
    <source>
        <dbReference type="SAM" id="Coils"/>
    </source>
</evidence>
<accession>A0ABV5MZW8</accession>
<keyword evidence="5" id="KW-0067">ATP-binding</keyword>
<dbReference type="InterPro" id="IPR041679">
    <property type="entry name" value="DNA2/NAM7-like_C"/>
</dbReference>
<feature type="coiled-coil region" evidence="6">
    <location>
        <begin position="595"/>
        <end position="622"/>
    </location>
</feature>
<dbReference type="InterPro" id="IPR047187">
    <property type="entry name" value="SF1_C_Upf1"/>
</dbReference>
<gene>
    <name evidence="10" type="ORF">ACFF45_12810</name>
</gene>
<dbReference type="SUPFAM" id="SSF52540">
    <property type="entry name" value="P-loop containing nucleoside triphosphate hydrolases"/>
    <property type="match status" value="1"/>
</dbReference>
<dbReference type="Pfam" id="PF13087">
    <property type="entry name" value="AAA_12"/>
    <property type="match status" value="1"/>
</dbReference>
<evidence type="ECO:0000313" key="10">
    <source>
        <dbReference type="EMBL" id="MFB9463560.1"/>
    </source>
</evidence>
<evidence type="ECO:0000259" key="8">
    <source>
        <dbReference type="Pfam" id="PF13086"/>
    </source>
</evidence>
<keyword evidence="4 10" id="KW-0347">Helicase</keyword>
<dbReference type="EMBL" id="JBHMCY010000019">
    <property type="protein sequence ID" value="MFB9463560.1"/>
    <property type="molecule type" value="Genomic_DNA"/>
</dbReference>
<comment type="caution">
    <text evidence="10">The sequence shown here is derived from an EMBL/GenBank/DDBJ whole genome shotgun (WGS) entry which is preliminary data.</text>
</comment>
<dbReference type="InterPro" id="IPR041677">
    <property type="entry name" value="DNA2/NAM7_AAA_11"/>
</dbReference>
<evidence type="ECO:0000256" key="3">
    <source>
        <dbReference type="ARBA" id="ARBA00022801"/>
    </source>
</evidence>
<keyword evidence="11" id="KW-1185">Reference proteome</keyword>
<dbReference type="GO" id="GO:0004386">
    <property type="term" value="F:helicase activity"/>
    <property type="evidence" value="ECO:0007669"/>
    <property type="project" value="UniProtKB-KW"/>
</dbReference>
<dbReference type="PANTHER" id="PTHR43788:SF8">
    <property type="entry name" value="DNA-BINDING PROTEIN SMUBP-2"/>
    <property type="match status" value="1"/>
</dbReference>
<dbReference type="RefSeq" id="WP_381345796.1">
    <property type="nucleotide sequence ID" value="NZ_JBHMCY010000019.1"/>
</dbReference>
<evidence type="ECO:0000259" key="9">
    <source>
        <dbReference type="Pfam" id="PF13087"/>
    </source>
</evidence>
<keyword evidence="2" id="KW-0547">Nucleotide-binding</keyword>
<sequence>MTGERERRAAVIEYWRAVELFSPQKVPAVSSRERVYEVAADRALPWEDGHPVRSFPLEPGYAWQHIVYGGCFALADVRDTLLAVFGRDEEDVDGRMDGDTALFALTVTDDGRLLLDSPVFSACGWATGRALSPGPGGGRWLDGFEEDVQPWLARASELGEPPVPVTAHAADGDESFIGTVLSAANDVGGGAVPQAGIEEGEDQADAPVGARRIRAKDLIGFTRDLATHWGVENALRPFGLRVRTIAVREDRAEDSDQQDFLNSFIADDLKRVAKTLPTAEPGAPLEAYLTPGAELNTARRIDLRLRPEEALAGVEPRATPLGRWPAESAHPLALSQQFAVNSIKAELANRGGLFAVNGPPGTGKTTMLRDSIADLVVERAVRLAQLRLPSAAFSETVHRWKSGEYTRTVTELLPEFTGFEMVVASANNGAVENISTEIPARDALGAQWREGADYFAEQATRLLKGVPAWGAVAARLGSRKNRIEFVNRFWHGKEKGTDQNAPATARRARPGAWSDSGQGLSQLLRTYATTPQTGVWRDARDRFQAALAEVRRLRDERDAAAAALRAVPAGRAAVEAAERAVTEAAEGLAVRRETVSAAEQALARAQQACDSAEARRREHAGRRPGFWIIVCTLGRAARDWHTEDQALAARERDTQKTWQEADSAARRARTAADRADAELSERRQSLTRVVEHAQALDRTVSEARAAWGAHVPQDAWLRDDAARELAAPWADPQITQARSELFFAALDLHQAFLRCTAKTMRTNLMAAMDVVTGGAPATLGEPARRAAWQSLFLVVPVVSTTFASLDRVFAGIGRGALGWLFIDEAGQATPQMAAGAMWRAQHAVVVGDPLQLEPVVSLPWTAQQALRRDYGVDEEWVPGRTSVQQLTDRGNRFGTTLPAELPDGSTEVWVGAPLRVHRRCDDPMFTISNAIAYDGLMVNGTPDRGPYRYAPASSWVDVVSSRAEGHWIPEEGRALRQILERLSSTDGIDPAKHVYVISPFRAVVAGARQVCRGLLPMDRIGTVHTTQGKEADIVILILGTDPARPGARAWAASRPNLLNVAVSRAKRRLFVIGNRDAWRDQRHFTTLAAELHHHAWPSTDR</sequence>
<comment type="similarity">
    <text evidence="1">Belongs to the DNA2/NAM7 helicase family.</text>
</comment>
<dbReference type="EC" id="3.6.4.-" evidence="10"/>
<dbReference type="Proteomes" id="UP001589709">
    <property type="component" value="Unassembled WGS sequence"/>
</dbReference>
<organism evidence="10 11">
    <name type="scientific">Streptomyces cinereospinus</name>
    <dbReference type="NCBI Taxonomy" id="285561"/>
    <lineage>
        <taxon>Bacteria</taxon>
        <taxon>Bacillati</taxon>
        <taxon>Actinomycetota</taxon>
        <taxon>Actinomycetes</taxon>
        <taxon>Kitasatosporales</taxon>
        <taxon>Streptomycetaceae</taxon>
        <taxon>Streptomyces</taxon>
    </lineage>
</organism>
<feature type="domain" description="DNA2/NAM7 helicase helicase" evidence="8">
    <location>
        <begin position="797"/>
        <end position="856"/>
    </location>
</feature>
<evidence type="ECO:0000256" key="1">
    <source>
        <dbReference type="ARBA" id="ARBA00007913"/>
    </source>
</evidence>
<evidence type="ECO:0000256" key="2">
    <source>
        <dbReference type="ARBA" id="ARBA00022741"/>
    </source>
</evidence>
<keyword evidence="3 10" id="KW-0378">Hydrolase</keyword>
<evidence type="ECO:0000256" key="5">
    <source>
        <dbReference type="ARBA" id="ARBA00022840"/>
    </source>
</evidence>
<dbReference type="Pfam" id="PF13086">
    <property type="entry name" value="AAA_11"/>
    <property type="match status" value="1"/>
</dbReference>
<dbReference type="InterPro" id="IPR050534">
    <property type="entry name" value="Coronavir_polyprotein_1ab"/>
</dbReference>
<dbReference type="InterPro" id="IPR027417">
    <property type="entry name" value="P-loop_NTPase"/>
</dbReference>
<feature type="domain" description="DNA2/NAM7 helicase-like C-terminal" evidence="9">
    <location>
        <begin position="969"/>
        <end position="1075"/>
    </location>
</feature>